<reference evidence="1" key="1">
    <citation type="submission" date="2021-02" db="EMBL/GenBank/DDBJ databases">
        <authorList>
            <person name="Nowell W R."/>
        </authorList>
    </citation>
    <scope>NUCLEOTIDE SEQUENCE</scope>
</reference>
<evidence type="ECO:0000313" key="1">
    <source>
        <dbReference type="EMBL" id="CAF1265266.1"/>
    </source>
</evidence>
<dbReference type="Proteomes" id="UP000663855">
    <property type="component" value="Unassembled WGS sequence"/>
</dbReference>
<sequence length="616" mass="70901">MEKVSTFETLPDEMILHVCQYLRGGEILHSFFNLNSRLNSAITDFCHHVNLKNLTYKQFKFVTLQIVPQIGGSIRSFVFNARWESIMFTQQSSIFSRLKLCFIFPQLHTLILTGFVDAQLNLFLDKITDFFQLVKLDIRSAQVCNSYDSLKVILGANNNRLKSVLFEDDSTQFILTSTRDEEAVSYPNIEELTVSLKTDKTLGSLFILVPNITRLHVDVDELSSASKRTLENVPSLVHLKDFQLRSLDMQWSLDEIAYILSKMPSLQRLVLDISTQDKHVVHGEKFIQVLPSTLIEIHLFIMYYLSTSGSETDTILSTWPSYIRVIRLPHESNRYGVIHTVPCDLFSMFIPAYVASNTILSTWPSYIRVIRLPHESNRYGVIHTVPCDLFSMFIPAYVASSMMAGSKYTRKVQYLKICDKQCSSDINLILQHFHQIRTLTIGSSYNSQKITVQPAQPIVLHLPRLKSLNVNGIYEIFHLVEAAPNLDYLKIDLNSFNMALDDISTSELLQKRIVNLEITNIQEIDSIPLDIIARQFNNLRDLSLWVEKSTVFIDSLILAVLSMWKDKNLRSFYIKGSLTDEAAKNVSEWLMDHSHLDGEDSFYVEYESNWIVLWFQ</sequence>
<organism evidence="1 2">
    <name type="scientific">Rotaria magnacalcarata</name>
    <dbReference type="NCBI Taxonomy" id="392030"/>
    <lineage>
        <taxon>Eukaryota</taxon>
        <taxon>Metazoa</taxon>
        <taxon>Spiralia</taxon>
        <taxon>Gnathifera</taxon>
        <taxon>Rotifera</taxon>
        <taxon>Eurotatoria</taxon>
        <taxon>Bdelloidea</taxon>
        <taxon>Philodinida</taxon>
        <taxon>Philodinidae</taxon>
        <taxon>Rotaria</taxon>
    </lineage>
</organism>
<dbReference type="Gene3D" id="3.80.10.10">
    <property type="entry name" value="Ribonuclease Inhibitor"/>
    <property type="match status" value="2"/>
</dbReference>
<protein>
    <recommendedName>
        <fullName evidence="3">F-box domain-containing protein</fullName>
    </recommendedName>
</protein>
<gene>
    <name evidence="1" type="ORF">CJN711_LOCUS15194</name>
</gene>
<comment type="caution">
    <text evidence="1">The sequence shown here is derived from an EMBL/GenBank/DDBJ whole genome shotgun (WGS) entry which is preliminary data.</text>
</comment>
<proteinExistence type="predicted"/>
<dbReference type="SUPFAM" id="SSF52047">
    <property type="entry name" value="RNI-like"/>
    <property type="match status" value="1"/>
</dbReference>
<name>A0A815B010_9BILA</name>
<dbReference type="InterPro" id="IPR032675">
    <property type="entry name" value="LRR_dom_sf"/>
</dbReference>
<evidence type="ECO:0008006" key="3">
    <source>
        <dbReference type="Google" id="ProtNLM"/>
    </source>
</evidence>
<accession>A0A815B010</accession>
<dbReference type="AlphaFoldDB" id="A0A815B010"/>
<dbReference type="EMBL" id="CAJNOV010006967">
    <property type="protein sequence ID" value="CAF1265266.1"/>
    <property type="molecule type" value="Genomic_DNA"/>
</dbReference>
<evidence type="ECO:0000313" key="2">
    <source>
        <dbReference type="Proteomes" id="UP000663855"/>
    </source>
</evidence>